<dbReference type="Proteomes" id="UP000003786">
    <property type="component" value="Chromosome 1"/>
</dbReference>
<keyword evidence="11" id="KW-0786">Thiamine pyrophosphate</keyword>
<dbReference type="GeneID" id="20713402"/>
<dbReference type="Gene3D" id="3.40.50.970">
    <property type="match status" value="2"/>
</dbReference>
<dbReference type="Pfam" id="PF02779">
    <property type="entry name" value="Transket_pyr"/>
    <property type="match status" value="1"/>
</dbReference>
<dbReference type="SUPFAM" id="SSF52518">
    <property type="entry name" value="Thiamin diphosphate-binding fold (THDP-binding)"/>
    <property type="match status" value="2"/>
</dbReference>
<evidence type="ECO:0000256" key="2">
    <source>
        <dbReference type="ARBA" id="ARBA00001964"/>
    </source>
</evidence>
<proteinExistence type="inferred from homology"/>
<dbReference type="OMA" id="IFISPAM"/>
<sequence>MEFKYILSHCAVFLCFIKGIQSYRNVSPSYSRLMPHSEIKQMVINNTQNAGVNDSKSNNNHCRFQLNLFNGTHCANKLYNFSRISDECVDRFNTNSPKNDKHSCKLYNFSGNLSDSHDTGDRNRDLKSCELLFKVNSPKELKEIPVDCLFKLCNEIRTYLGEKISRSGGHFSGSLGVTELTVALHYVFDSPEDKIVWDIGHQAYVHKMLTGRRDRLETMRKKGGLSGFCRTYESEHDVFGAGHSSTSISFSQGLWEAQKLLSDNGIENGVEVDSKVISIIGDGGMTGGLAYESLNYAINLKTPLVIIYNDNDQVSLPTGLSSAMGYRPVLPFFMEKTSGQEVKPLNEALKEFYTSLLNKNNNNGSVASSSGSSSGDLNVIGPIDGHNIYELIQLFNMIKNPQQYGGSNATTTTGHRERCLYVGNARVDGPLIIHIKTIKGLGCPQAIKSLDTLHSIGPNTHLTMVDLVLNNATSVQDLSNIGHDENSGINTSGGTANGDASITGNDNDNISSFNGNISKDNDTGSGVIDTSHSLEYYRKYISNAGDKASVKDEVFDSESYSHVFARTLVKLAEVDPKIVAVTAAMPGGTGVGIFGAFHPSRTFDVGICEQHAVTFSAGLASAGLKPFVSIYSTFLQRSLDQLIHDVLIQDINIKLLIDRAGYVGEDGLSHHGNYDVNMLRMFKNLAFMFPSDQVDLALMLKLASDLNRPVAIRYPKDKVPNKSQLGYDGAFYDYVRHFNFLNDISTATGAYDDITTNATTGTAINNGTGASYGTITGAGIGTVTGDSYANNGSASYNEFSAYYNDLRNFKSKVVRQGRDVAILSLGPVVHNVIKSLDYLDSAFDPTVIDMRFLNPLDVSVLEKLKRSHGRLVIVEEVISGGLGTAVLEHLAEINQLSQFKIKCINYPYEFIHHATRQEQMEMAQIDPKGIANQIRKHEMLVT</sequence>
<evidence type="ECO:0000256" key="3">
    <source>
        <dbReference type="ARBA" id="ARBA00004980"/>
    </source>
</evidence>
<evidence type="ECO:0000256" key="6">
    <source>
        <dbReference type="ARBA" id="ARBA00013150"/>
    </source>
</evidence>
<dbReference type="GO" id="GO:0008661">
    <property type="term" value="F:1-deoxy-D-xylulose-5-phosphate synthase activity"/>
    <property type="evidence" value="ECO:0007669"/>
    <property type="project" value="UniProtKB-EC"/>
</dbReference>
<evidence type="ECO:0000259" key="14">
    <source>
        <dbReference type="SMART" id="SM00861"/>
    </source>
</evidence>
<dbReference type="InterPro" id="IPR005477">
    <property type="entry name" value="Dxylulose-5-P_synthase"/>
</dbReference>
<dbReference type="RefSeq" id="XP_009689332.1">
    <property type="nucleotide sequence ID" value="XM_009691037.1"/>
</dbReference>
<dbReference type="Gene3D" id="3.40.50.920">
    <property type="match status" value="1"/>
</dbReference>
<name>J4C2P1_THEOR</name>
<dbReference type="PANTHER" id="PTHR43322:SF5">
    <property type="entry name" value="1-DEOXY-D-XYLULOSE-5-PHOSPHATE SYNTHASE, CHLOROPLASTIC"/>
    <property type="match status" value="1"/>
</dbReference>
<keyword evidence="10" id="KW-0784">Thiamine biosynthesis</keyword>
<evidence type="ECO:0000256" key="8">
    <source>
        <dbReference type="ARBA" id="ARBA00022723"/>
    </source>
</evidence>
<dbReference type="OrthoDB" id="10266385at2759"/>
<keyword evidence="9" id="KW-0460">Magnesium</keyword>
<comment type="similarity">
    <text evidence="4">Belongs to the transketolase family. DXPS subfamily.</text>
</comment>
<evidence type="ECO:0000256" key="4">
    <source>
        <dbReference type="ARBA" id="ARBA00011081"/>
    </source>
</evidence>
<evidence type="ECO:0000256" key="13">
    <source>
        <dbReference type="SAM" id="SignalP"/>
    </source>
</evidence>
<keyword evidence="7" id="KW-0808">Transferase</keyword>
<dbReference type="VEuPathDB" id="PiroplasmaDB:TOT_010000496"/>
<keyword evidence="13" id="KW-0732">Signal</keyword>
<dbReference type="eggNOG" id="KOG0523">
    <property type="taxonomic scope" value="Eukaryota"/>
</dbReference>
<dbReference type="InterPro" id="IPR029061">
    <property type="entry name" value="THDP-binding"/>
</dbReference>
<dbReference type="GO" id="GO:0016114">
    <property type="term" value="P:terpenoid biosynthetic process"/>
    <property type="evidence" value="ECO:0007669"/>
    <property type="project" value="InterPro"/>
</dbReference>
<evidence type="ECO:0000256" key="1">
    <source>
        <dbReference type="ARBA" id="ARBA00001946"/>
    </source>
</evidence>
<dbReference type="InterPro" id="IPR033248">
    <property type="entry name" value="Transketolase_C"/>
</dbReference>
<comment type="pathway">
    <text evidence="3">Metabolic intermediate biosynthesis; 1-deoxy-D-xylulose 5-phosphate biosynthesis; 1-deoxy-D-xylulose 5-phosphate from D-glyceraldehyde 3-phosphate and pyruvate: step 1/1.</text>
</comment>
<keyword evidence="8" id="KW-0479">Metal-binding</keyword>
<feature type="signal peptide" evidence="13">
    <location>
        <begin position="1"/>
        <end position="22"/>
    </location>
</feature>
<gene>
    <name evidence="15" type="ORF">TOT_010000496</name>
</gene>
<dbReference type="Pfam" id="PF02780">
    <property type="entry name" value="Transketolase_C"/>
    <property type="match status" value="1"/>
</dbReference>
<evidence type="ECO:0000313" key="15">
    <source>
        <dbReference type="EMBL" id="BAM39031.1"/>
    </source>
</evidence>
<dbReference type="CDD" id="cd02007">
    <property type="entry name" value="TPP_DXS"/>
    <property type="match status" value="1"/>
</dbReference>
<dbReference type="Pfam" id="PF13292">
    <property type="entry name" value="DXP_synthase_N"/>
    <property type="match status" value="1"/>
</dbReference>
<evidence type="ECO:0000256" key="7">
    <source>
        <dbReference type="ARBA" id="ARBA00022679"/>
    </source>
</evidence>
<comment type="subunit">
    <text evidence="5">Homodimer.</text>
</comment>
<dbReference type="SMART" id="SM00861">
    <property type="entry name" value="Transket_pyr"/>
    <property type="match status" value="1"/>
</dbReference>
<dbReference type="KEGG" id="tot:TOT_010000496"/>
<dbReference type="GO" id="GO:0046872">
    <property type="term" value="F:metal ion binding"/>
    <property type="evidence" value="ECO:0007669"/>
    <property type="project" value="UniProtKB-KW"/>
</dbReference>
<evidence type="ECO:0000256" key="12">
    <source>
        <dbReference type="ARBA" id="ARBA00023229"/>
    </source>
</evidence>
<protein>
    <recommendedName>
        <fullName evidence="6">1-deoxy-D-xylulose-5-phosphate synthase</fullName>
        <ecNumber evidence="6">2.2.1.7</ecNumber>
    </recommendedName>
</protein>
<evidence type="ECO:0000313" key="16">
    <source>
        <dbReference type="Proteomes" id="UP000003786"/>
    </source>
</evidence>
<dbReference type="EMBL" id="AP011946">
    <property type="protein sequence ID" value="BAM39031.1"/>
    <property type="molecule type" value="Genomic_DNA"/>
</dbReference>
<evidence type="ECO:0000256" key="11">
    <source>
        <dbReference type="ARBA" id="ARBA00023052"/>
    </source>
</evidence>
<accession>J4C2P1</accession>
<keyword evidence="16" id="KW-1185">Reference proteome</keyword>
<dbReference type="PANTHER" id="PTHR43322">
    <property type="entry name" value="1-D-DEOXYXYLULOSE 5-PHOSPHATE SYNTHASE-RELATED"/>
    <property type="match status" value="1"/>
</dbReference>
<evidence type="ECO:0000256" key="10">
    <source>
        <dbReference type="ARBA" id="ARBA00022977"/>
    </source>
</evidence>
<dbReference type="AlphaFoldDB" id="J4C2P1"/>
<comment type="cofactor">
    <cofactor evidence="1">
        <name>Mg(2+)</name>
        <dbReference type="ChEBI" id="CHEBI:18420"/>
    </cofactor>
</comment>
<evidence type="ECO:0000256" key="9">
    <source>
        <dbReference type="ARBA" id="ARBA00022842"/>
    </source>
</evidence>
<dbReference type="GO" id="GO:0009228">
    <property type="term" value="P:thiamine biosynthetic process"/>
    <property type="evidence" value="ECO:0007669"/>
    <property type="project" value="UniProtKB-KW"/>
</dbReference>
<keyword evidence="12" id="KW-0414">Isoprene biosynthesis</keyword>
<feature type="chain" id="PRO_5003778559" description="1-deoxy-D-xylulose-5-phosphate synthase" evidence="13">
    <location>
        <begin position="23"/>
        <end position="942"/>
    </location>
</feature>
<feature type="domain" description="Transketolase-like pyrimidine-binding" evidence="14">
    <location>
        <begin position="558"/>
        <end position="721"/>
    </location>
</feature>
<dbReference type="STRING" id="869250.J4C2P1"/>
<dbReference type="UniPathway" id="UPA00064">
    <property type="reaction ID" value="UER00091"/>
</dbReference>
<dbReference type="SUPFAM" id="SSF52922">
    <property type="entry name" value="TK C-terminal domain-like"/>
    <property type="match status" value="1"/>
</dbReference>
<comment type="cofactor">
    <cofactor evidence="2">
        <name>thiamine diphosphate</name>
        <dbReference type="ChEBI" id="CHEBI:58937"/>
    </cofactor>
</comment>
<dbReference type="CDD" id="cd07033">
    <property type="entry name" value="TPP_PYR_DXS_TK_like"/>
    <property type="match status" value="1"/>
</dbReference>
<reference evidence="15 16" key="1">
    <citation type="journal article" date="2012" name="MBio">
        <title>Comparative genome analysis of three eukaryotic parasites with differing abilities to transform leukocytes reveals key mediators of Theileria-induced leukocyte transformation.</title>
        <authorList>
            <person name="Hayashida K."/>
            <person name="Hara Y."/>
            <person name="Abe T."/>
            <person name="Yamasaki C."/>
            <person name="Toyoda A."/>
            <person name="Kosuge T."/>
            <person name="Suzuki Y."/>
            <person name="Sato Y."/>
            <person name="Kawashima S."/>
            <person name="Katayama T."/>
            <person name="Wakaguri H."/>
            <person name="Inoue N."/>
            <person name="Homma K."/>
            <person name="Tada-Umezaki M."/>
            <person name="Yagi Y."/>
            <person name="Fujii Y."/>
            <person name="Habara T."/>
            <person name="Kanehisa M."/>
            <person name="Watanabe H."/>
            <person name="Ito K."/>
            <person name="Gojobori T."/>
            <person name="Sugawara H."/>
            <person name="Imanishi T."/>
            <person name="Weir W."/>
            <person name="Gardner M."/>
            <person name="Pain A."/>
            <person name="Shiels B."/>
            <person name="Hattori M."/>
            <person name="Nene V."/>
            <person name="Sugimoto C."/>
        </authorList>
    </citation>
    <scope>NUCLEOTIDE SEQUENCE [LARGE SCALE GENOMIC DNA]</scope>
    <source>
        <strain evidence="15 16">Shintoku</strain>
    </source>
</reference>
<evidence type="ECO:0000256" key="5">
    <source>
        <dbReference type="ARBA" id="ARBA00011738"/>
    </source>
</evidence>
<organism evidence="15 16">
    <name type="scientific">Theileria orientalis strain Shintoku</name>
    <dbReference type="NCBI Taxonomy" id="869250"/>
    <lineage>
        <taxon>Eukaryota</taxon>
        <taxon>Sar</taxon>
        <taxon>Alveolata</taxon>
        <taxon>Apicomplexa</taxon>
        <taxon>Aconoidasida</taxon>
        <taxon>Piroplasmida</taxon>
        <taxon>Theileriidae</taxon>
        <taxon>Theileria</taxon>
    </lineage>
</organism>
<dbReference type="InterPro" id="IPR009014">
    <property type="entry name" value="Transketo_C/PFOR_II"/>
</dbReference>
<dbReference type="InterPro" id="IPR005475">
    <property type="entry name" value="Transketolase-like_Pyr-bd"/>
</dbReference>
<dbReference type="EC" id="2.2.1.7" evidence="6"/>